<dbReference type="OrthoDB" id="4495845at2"/>
<dbReference type="InterPro" id="IPR020845">
    <property type="entry name" value="AMP-binding_CS"/>
</dbReference>
<dbReference type="AlphaFoldDB" id="A0A0N9I1M3"/>
<dbReference type="PANTHER" id="PTHR43767:SF1">
    <property type="entry name" value="NONRIBOSOMAL PEPTIDE SYNTHASE PES1 (EUROFUNG)-RELATED"/>
    <property type="match status" value="1"/>
</dbReference>
<dbReference type="PANTHER" id="PTHR43767">
    <property type="entry name" value="LONG-CHAIN-FATTY-ACID--COA LIGASE"/>
    <property type="match status" value="1"/>
</dbReference>
<dbReference type="RefSeq" id="WP_054291644.1">
    <property type="nucleotide sequence ID" value="NZ_CP012752.1"/>
</dbReference>
<accession>A0A0N9I1M3</accession>
<dbReference type="PROSITE" id="PS00455">
    <property type="entry name" value="AMP_BINDING"/>
    <property type="match status" value="1"/>
</dbReference>
<sequence>MLLQRIGNHGIKLGTLFERAAKAHPANVLILDHDLDVAPEFGRRATMTEVAELVADLASRLWSVRVRPGDRVVVYKSDGFDITLLACAIARIGAVPVLLSPKLDGATVSELLRRTDRPTLVTDQGKLEGDLPAGVFDLVARALITSGSWPGAVELRGLAGVERVPAVIAPPGHPTLITHTSGTTGTPKLAVHTGRSLQARYRPQAAVTWPILRRRETIAIHVSFVHSRLVTALGISLLRGYPIVVLADATLSHVADMFAQVRPGIIEAHPNVYMAWEELADDPRRPLSNVKLFSSTFDAIHPRTVQRLLGATSRRSPVFGQIYGQSEVGPAVLRGFSKRRKAEDDGRCVGWPVPGMTDVRVVSRDGKPPSATNPGFIEVRSDGRVVTYLGEQSRYDKQVSQDGWWRMGDVGYRTRWGCVHLLDREVDVIEGFGSTLAAEDKLFARLDNLAEVIIVPGADGKPVPVVCMKDDQPLDRAAWHAAVSGLPEMAPPVQWRMADLPQTATMKIKRLELARLLSANQVD</sequence>
<evidence type="ECO:0000313" key="3">
    <source>
        <dbReference type="Proteomes" id="UP000063699"/>
    </source>
</evidence>
<protein>
    <submittedName>
        <fullName evidence="2">Long-chain acyl-CoA synthetase</fullName>
    </submittedName>
</protein>
<gene>
    <name evidence="2" type="ORF">AOZ06_25105</name>
</gene>
<dbReference type="InterPro" id="IPR000873">
    <property type="entry name" value="AMP-dep_synth/lig_dom"/>
</dbReference>
<dbReference type="EMBL" id="CP012752">
    <property type="protein sequence ID" value="ALG09740.1"/>
    <property type="molecule type" value="Genomic_DNA"/>
</dbReference>
<evidence type="ECO:0000313" key="2">
    <source>
        <dbReference type="EMBL" id="ALG09740.1"/>
    </source>
</evidence>
<dbReference type="STRING" id="860235.AOZ06_25105"/>
<name>A0A0N9I1M3_9PSEU</name>
<proteinExistence type="predicted"/>
<evidence type="ECO:0000259" key="1">
    <source>
        <dbReference type="Pfam" id="PF00501"/>
    </source>
</evidence>
<dbReference type="Proteomes" id="UP000063699">
    <property type="component" value="Chromosome"/>
</dbReference>
<organism evidence="2 3">
    <name type="scientific">Kibdelosporangium phytohabitans</name>
    <dbReference type="NCBI Taxonomy" id="860235"/>
    <lineage>
        <taxon>Bacteria</taxon>
        <taxon>Bacillati</taxon>
        <taxon>Actinomycetota</taxon>
        <taxon>Actinomycetes</taxon>
        <taxon>Pseudonocardiales</taxon>
        <taxon>Pseudonocardiaceae</taxon>
        <taxon>Kibdelosporangium</taxon>
    </lineage>
</organism>
<dbReference type="InterPro" id="IPR042099">
    <property type="entry name" value="ANL_N_sf"/>
</dbReference>
<keyword evidence="3" id="KW-1185">Reference proteome</keyword>
<dbReference type="SUPFAM" id="SSF56801">
    <property type="entry name" value="Acetyl-CoA synthetase-like"/>
    <property type="match status" value="1"/>
</dbReference>
<dbReference type="Gene3D" id="3.40.50.12780">
    <property type="entry name" value="N-terminal domain of ligase-like"/>
    <property type="match status" value="1"/>
</dbReference>
<dbReference type="InterPro" id="IPR050237">
    <property type="entry name" value="ATP-dep_AMP-bd_enzyme"/>
</dbReference>
<dbReference type="KEGG" id="kphy:AOZ06_25105"/>
<reference evidence="2 3" key="1">
    <citation type="submission" date="2015-07" db="EMBL/GenBank/DDBJ databases">
        <title>Genome sequencing of Kibdelosporangium phytohabitans.</title>
        <authorList>
            <person name="Qin S."/>
            <person name="Xing K."/>
        </authorList>
    </citation>
    <scope>NUCLEOTIDE SEQUENCE [LARGE SCALE GENOMIC DNA]</scope>
    <source>
        <strain evidence="2 3">KLBMP1111</strain>
    </source>
</reference>
<feature type="domain" description="AMP-dependent synthetase/ligase" evidence="1">
    <location>
        <begin position="17"/>
        <end position="387"/>
    </location>
</feature>
<dbReference type="Pfam" id="PF00501">
    <property type="entry name" value="AMP-binding"/>
    <property type="match status" value="1"/>
</dbReference>